<dbReference type="STRING" id="880072.Desac_0116"/>
<protein>
    <submittedName>
        <fullName evidence="7">Alkaline phosphatase</fullName>
    </submittedName>
</protein>
<reference evidence="7 8" key="1">
    <citation type="journal article" date="2011" name="Stand. Genomic Sci.">
        <title>Complete genome sequence of the acetate-degrading sulfate reducer Desulfobacca acetoxidans type strain (ASRB2).</title>
        <authorList>
            <person name="Goker M."/>
            <person name="Teshima H."/>
            <person name="Lapidus A."/>
            <person name="Nolan M."/>
            <person name="Lucas S."/>
            <person name="Hammon N."/>
            <person name="Deshpande S."/>
            <person name="Cheng J.F."/>
            <person name="Tapia R."/>
            <person name="Han C."/>
            <person name="Goodwin L."/>
            <person name="Pitluck S."/>
            <person name="Huntemann M."/>
            <person name="Liolios K."/>
            <person name="Ivanova N."/>
            <person name="Pagani I."/>
            <person name="Mavromatis K."/>
            <person name="Ovchinikova G."/>
            <person name="Pati A."/>
            <person name="Chen A."/>
            <person name="Palaniappan K."/>
            <person name="Land M."/>
            <person name="Hauser L."/>
            <person name="Brambilla E.M."/>
            <person name="Rohde M."/>
            <person name="Spring S."/>
            <person name="Detter J.C."/>
            <person name="Woyke T."/>
            <person name="Bristow J."/>
            <person name="Eisen J.A."/>
            <person name="Markowitz V."/>
            <person name="Hugenholtz P."/>
            <person name="Kyrpides N.C."/>
            <person name="Klenk H.P."/>
        </authorList>
    </citation>
    <scope>NUCLEOTIDE SEQUENCE [LARGE SCALE GENOMIC DNA]</scope>
    <source>
        <strain evidence="8">ATCC 700848 / DSM 11109 / ASRB2</strain>
    </source>
</reference>
<keyword evidence="5" id="KW-0812">Transmembrane</keyword>
<evidence type="ECO:0000256" key="5">
    <source>
        <dbReference type="SAM" id="Phobius"/>
    </source>
</evidence>
<feature type="binding site" evidence="3">
    <location>
        <position position="166"/>
    </location>
    <ligand>
        <name>Mg(2+)</name>
        <dbReference type="ChEBI" id="CHEBI:18420"/>
    </ligand>
</feature>
<keyword evidence="3" id="KW-0862">Zinc</keyword>
<feature type="chain" id="PRO_5003282681" evidence="6">
    <location>
        <begin position="29"/>
        <end position="480"/>
    </location>
</feature>
<feature type="binding site" evidence="3">
    <location>
        <position position="321"/>
    </location>
    <ligand>
        <name>Mg(2+)</name>
        <dbReference type="ChEBI" id="CHEBI:18420"/>
    </ligand>
</feature>
<evidence type="ECO:0000256" key="3">
    <source>
        <dbReference type="PIRSR" id="PIRSR601952-2"/>
    </source>
</evidence>
<dbReference type="HOGENOM" id="CLU_008539_7_0_7"/>
<dbReference type="OrthoDB" id="9794455at2"/>
<feature type="transmembrane region" description="Helical" evidence="5">
    <location>
        <begin position="456"/>
        <end position="475"/>
    </location>
</feature>
<keyword evidence="8" id="KW-1185">Reference proteome</keyword>
<dbReference type="Gene3D" id="3.40.720.10">
    <property type="entry name" value="Alkaline Phosphatase, subunit A"/>
    <property type="match status" value="1"/>
</dbReference>
<feature type="active site" description="Phosphoserine intermediate" evidence="2">
    <location>
        <position position="113"/>
    </location>
</feature>
<accession>F2NJ55</accession>
<organism evidence="7 8">
    <name type="scientific">Desulfobacca acetoxidans (strain ATCC 700848 / DSM 11109 / ASRB2)</name>
    <dbReference type="NCBI Taxonomy" id="880072"/>
    <lineage>
        <taxon>Bacteria</taxon>
        <taxon>Pseudomonadati</taxon>
        <taxon>Thermodesulfobacteriota</taxon>
        <taxon>Desulfobaccia</taxon>
        <taxon>Desulfobaccales</taxon>
        <taxon>Desulfobaccaceae</taxon>
        <taxon>Desulfobacca</taxon>
    </lineage>
</organism>
<dbReference type="InterPro" id="IPR001952">
    <property type="entry name" value="Alkaline_phosphatase"/>
</dbReference>
<keyword evidence="1" id="KW-0597">Phosphoprotein</keyword>
<comment type="cofactor">
    <cofactor evidence="3">
        <name>Zn(2+)</name>
        <dbReference type="ChEBI" id="CHEBI:29105"/>
    </cofactor>
    <text evidence="3">Binds 2 Zn(2+) ions.</text>
</comment>
<evidence type="ECO:0000313" key="8">
    <source>
        <dbReference type="Proteomes" id="UP000000483"/>
    </source>
</evidence>
<sequence>MKLRKISPRLAALLAVLILLLAGSAAQAETAKNVILMISDGWGYNQVKATDYYNGSAAVFENFSVQYGMSTYSMGKMPKTGFLPPGTPISPVGYDTNKAWSDFNYVKSGYTDSASAATAMATGVKIFDNVLNMDVYGNKLKTITEYAAEQGKATGVVTSVEISHATPAGMYAHNVSRNNFTELANEMLAGPLNVIMGAGNPRYDNNGNYLFTPNSYKYVGGEDTWNDLRTGSHTNNWSLIESETAFEALASASATPERVVGVAEVYETLQQSRKPAPGPNVLLDPDDDTPLNDSVPSLALMTKGALNVLDNDPDGFFLMIEGGAVDWANHANQLGRLIQEQSDFNDSVQVVVDWVLANGGWDENLLIVTGDHECGYLWGPTPGVFNEVVDNGAGNLPGAYFNSGSHTNSIIPLYAEGAGSELFAGYADELDLVRGSYLDNTELFQVMKAQVVPTPLPGTVWLMGFGLSGLIVSGLRRWQI</sequence>
<keyword evidence="3" id="KW-0479">Metal-binding</keyword>
<feature type="binding site" evidence="3">
    <location>
        <position position="326"/>
    </location>
    <ligand>
        <name>Zn(2+)</name>
        <dbReference type="ChEBI" id="CHEBI:29105"/>
        <label>2</label>
    </ligand>
</feature>
<keyword evidence="3" id="KW-0460">Magnesium</keyword>
<feature type="binding site" evidence="3">
    <location>
        <position position="372"/>
    </location>
    <ligand>
        <name>Zn(2+)</name>
        <dbReference type="ChEBI" id="CHEBI:29105"/>
        <label>2</label>
    </ligand>
</feature>
<proteinExistence type="inferred from homology"/>
<feature type="binding site" evidence="3">
    <location>
        <position position="371"/>
    </location>
    <ligand>
        <name>Zn(2+)</name>
        <dbReference type="ChEBI" id="CHEBI:29105"/>
        <label>2</label>
    </ligand>
</feature>
<dbReference type="eggNOG" id="COG1785">
    <property type="taxonomic scope" value="Bacteria"/>
</dbReference>
<evidence type="ECO:0000313" key="7">
    <source>
        <dbReference type="EMBL" id="AEB08013.1"/>
    </source>
</evidence>
<reference evidence="8" key="2">
    <citation type="submission" date="2011-03" db="EMBL/GenBank/DDBJ databases">
        <title>The complete genome of Desulfobacca acetoxidans DSM 11109.</title>
        <authorList>
            <consortium name="US DOE Joint Genome Institute (JGI-PGF)"/>
            <person name="Lucas S."/>
            <person name="Copeland A."/>
            <person name="Lapidus A."/>
            <person name="Bruce D."/>
            <person name="Goodwin L."/>
            <person name="Pitluck S."/>
            <person name="Peters L."/>
            <person name="Kyrpides N."/>
            <person name="Mavromatis K."/>
            <person name="Ivanova N."/>
            <person name="Ovchinnikova G."/>
            <person name="Teshima H."/>
            <person name="Detter J.C."/>
            <person name="Han C."/>
            <person name="Land M."/>
            <person name="Hauser L."/>
            <person name="Markowitz V."/>
            <person name="Cheng J.-F."/>
            <person name="Hugenholtz P."/>
            <person name="Woyke T."/>
            <person name="Wu D."/>
            <person name="Spring S."/>
            <person name="Schueler E."/>
            <person name="Brambilla E."/>
            <person name="Klenk H.-P."/>
            <person name="Eisen J.A."/>
        </authorList>
    </citation>
    <scope>NUCLEOTIDE SEQUENCE [LARGE SCALE GENOMIC DNA]</scope>
    <source>
        <strain evidence="8">ATCC 700848 / DSM 11109 / ASRB2</strain>
    </source>
</reference>
<dbReference type="PRINTS" id="PR00113">
    <property type="entry name" value="ALKPHPHTASE"/>
</dbReference>
<feature type="binding site" evidence="3">
    <location>
        <position position="330"/>
    </location>
    <ligand>
        <name>Zn(2+)</name>
        <dbReference type="ChEBI" id="CHEBI:29105"/>
        <label>2</label>
    </ligand>
</feature>
<evidence type="ECO:0000256" key="4">
    <source>
        <dbReference type="RuleBase" id="RU003946"/>
    </source>
</evidence>
<feature type="binding site" evidence="3">
    <location>
        <position position="164"/>
    </location>
    <ligand>
        <name>Mg(2+)</name>
        <dbReference type="ChEBI" id="CHEBI:18420"/>
    </ligand>
</feature>
<name>F2NJ55_DESAR</name>
<feature type="binding site" evidence="3">
    <location>
        <position position="40"/>
    </location>
    <ligand>
        <name>Mg(2+)</name>
        <dbReference type="ChEBI" id="CHEBI:18420"/>
    </ligand>
</feature>
<dbReference type="Pfam" id="PF00245">
    <property type="entry name" value="Alk_phosphatase"/>
    <property type="match status" value="1"/>
</dbReference>
<dbReference type="AlphaFoldDB" id="F2NJ55"/>
<comment type="cofactor">
    <cofactor evidence="3">
        <name>Mg(2+)</name>
        <dbReference type="ChEBI" id="CHEBI:18420"/>
    </cofactor>
    <text evidence="3">Binds 1 Mg(2+) ion.</text>
</comment>
<keyword evidence="6" id="KW-0732">Signal</keyword>
<keyword evidence="5" id="KW-0472">Membrane</keyword>
<dbReference type="KEGG" id="dao:Desac_0116"/>
<evidence type="ECO:0000256" key="1">
    <source>
        <dbReference type="ARBA" id="ARBA00022553"/>
    </source>
</evidence>
<dbReference type="PANTHER" id="PTHR11596">
    <property type="entry name" value="ALKALINE PHOSPHATASE"/>
    <property type="match status" value="1"/>
</dbReference>
<keyword evidence="5" id="KW-1133">Transmembrane helix</keyword>
<gene>
    <name evidence="7" type="ordered locus">Desac_0116</name>
</gene>
<dbReference type="GO" id="GO:0004035">
    <property type="term" value="F:alkaline phosphatase activity"/>
    <property type="evidence" value="ECO:0007669"/>
    <property type="project" value="TreeGrafter"/>
</dbReference>
<dbReference type="PANTHER" id="PTHR11596:SF5">
    <property type="entry name" value="ALKALINE PHOSPHATASE"/>
    <property type="match status" value="1"/>
</dbReference>
<dbReference type="EMBL" id="CP002629">
    <property type="protein sequence ID" value="AEB08013.1"/>
    <property type="molecule type" value="Genomic_DNA"/>
</dbReference>
<feature type="signal peptide" evidence="6">
    <location>
        <begin position="1"/>
        <end position="28"/>
    </location>
</feature>
<comment type="similarity">
    <text evidence="4">Belongs to the alkaline phosphatase family.</text>
</comment>
<evidence type="ECO:0000256" key="6">
    <source>
        <dbReference type="SAM" id="SignalP"/>
    </source>
</evidence>
<dbReference type="GO" id="GO:0046872">
    <property type="term" value="F:metal ion binding"/>
    <property type="evidence" value="ECO:0007669"/>
    <property type="project" value="UniProtKB-KW"/>
</dbReference>
<feature type="binding site" evidence="3">
    <location>
        <position position="40"/>
    </location>
    <ligand>
        <name>Zn(2+)</name>
        <dbReference type="ChEBI" id="CHEBI:29105"/>
        <label>2</label>
    </ligand>
</feature>
<dbReference type="CDD" id="cd16012">
    <property type="entry name" value="ALP"/>
    <property type="match status" value="1"/>
</dbReference>
<dbReference type="Proteomes" id="UP000000483">
    <property type="component" value="Chromosome"/>
</dbReference>
<dbReference type="InterPro" id="IPR017850">
    <property type="entry name" value="Alkaline_phosphatase_core_sf"/>
</dbReference>
<evidence type="ECO:0000256" key="2">
    <source>
        <dbReference type="PIRSR" id="PIRSR601952-1"/>
    </source>
</evidence>
<dbReference type="RefSeq" id="WP_013705126.1">
    <property type="nucleotide sequence ID" value="NC_015388.1"/>
</dbReference>
<dbReference type="SUPFAM" id="SSF53649">
    <property type="entry name" value="Alkaline phosphatase-like"/>
    <property type="match status" value="1"/>
</dbReference>
<dbReference type="SMART" id="SM00098">
    <property type="entry name" value="alkPPc"/>
    <property type="match status" value="1"/>
</dbReference>